<evidence type="ECO:0000256" key="4">
    <source>
        <dbReference type="ARBA" id="ARBA00011881"/>
    </source>
</evidence>
<dbReference type="InterPro" id="IPR037396">
    <property type="entry name" value="FMN_HAD"/>
</dbReference>
<evidence type="ECO:0000256" key="5">
    <source>
        <dbReference type="ARBA" id="ARBA00022448"/>
    </source>
</evidence>
<dbReference type="InterPro" id="IPR000262">
    <property type="entry name" value="FMN-dep_DH"/>
</dbReference>
<evidence type="ECO:0000256" key="2">
    <source>
        <dbReference type="ARBA" id="ARBA00001970"/>
    </source>
</evidence>
<gene>
    <name evidence="25" type="ORF">BT96DRAFT_244061</name>
</gene>
<dbReference type="Pfam" id="PF00173">
    <property type="entry name" value="Cyt-b5"/>
    <property type="match status" value="1"/>
</dbReference>
<keyword evidence="12" id="KW-0408">Iron</keyword>
<dbReference type="EMBL" id="ML769384">
    <property type="protein sequence ID" value="KAE9410960.1"/>
    <property type="molecule type" value="Genomic_DNA"/>
</dbReference>
<keyword evidence="5" id="KW-0813">Transport</keyword>
<dbReference type="PROSITE" id="PS51349">
    <property type="entry name" value="FMN_HYDROXY_ACID_DH_2"/>
    <property type="match status" value="1"/>
</dbReference>
<accession>A0A6A4IM79</accession>
<dbReference type="GO" id="GO:0046872">
    <property type="term" value="F:metal ion binding"/>
    <property type="evidence" value="ECO:0007669"/>
    <property type="project" value="UniProtKB-KW"/>
</dbReference>
<keyword evidence="26" id="KW-1185">Reference proteome</keyword>
<reference evidence="25" key="1">
    <citation type="journal article" date="2019" name="Environ. Microbiol.">
        <title>Fungal ecological strategies reflected in gene transcription - a case study of two litter decomposers.</title>
        <authorList>
            <person name="Barbi F."/>
            <person name="Kohler A."/>
            <person name="Barry K."/>
            <person name="Baskaran P."/>
            <person name="Daum C."/>
            <person name="Fauchery L."/>
            <person name="Ihrmark K."/>
            <person name="Kuo A."/>
            <person name="LaButti K."/>
            <person name="Lipzen A."/>
            <person name="Morin E."/>
            <person name="Grigoriev I.V."/>
            <person name="Henrissat B."/>
            <person name="Lindahl B."/>
            <person name="Martin F."/>
        </authorList>
    </citation>
    <scope>NUCLEOTIDE SEQUENCE</scope>
    <source>
        <strain evidence="25">JB14</strain>
    </source>
</reference>
<dbReference type="PANTHER" id="PTHR10578:SF101">
    <property type="entry name" value="L-LACTATE DEHYDROGENASE (CYTOCHROME B2)"/>
    <property type="match status" value="1"/>
</dbReference>
<evidence type="ECO:0000256" key="14">
    <source>
        <dbReference type="ARBA" id="ARBA00052399"/>
    </source>
</evidence>
<keyword evidence="7" id="KW-0285">Flavoprotein</keyword>
<proteinExistence type="inferred from homology"/>
<dbReference type="InterPro" id="IPR001199">
    <property type="entry name" value="Cyt_B5-like_heme/steroid-bd"/>
</dbReference>
<evidence type="ECO:0000313" key="25">
    <source>
        <dbReference type="EMBL" id="KAE9410960.1"/>
    </source>
</evidence>
<evidence type="ECO:0000256" key="11">
    <source>
        <dbReference type="ARBA" id="ARBA00023002"/>
    </source>
</evidence>
<dbReference type="PRINTS" id="PR00363">
    <property type="entry name" value="CYTOCHROMEB5"/>
</dbReference>
<dbReference type="PROSITE" id="PS50255">
    <property type="entry name" value="CYTOCHROME_B5_2"/>
    <property type="match status" value="1"/>
</dbReference>
<dbReference type="FunFam" id="3.10.120.10:FF:000009">
    <property type="entry name" value="Cytochrome b2, mitochondrial, putative"/>
    <property type="match status" value="1"/>
</dbReference>
<comment type="subcellular location">
    <subcellularLocation>
        <location evidence="3">Mitochondrion intermembrane space</location>
    </subcellularLocation>
</comment>
<evidence type="ECO:0000256" key="1">
    <source>
        <dbReference type="ARBA" id="ARBA00001917"/>
    </source>
</evidence>
<evidence type="ECO:0000256" key="6">
    <source>
        <dbReference type="ARBA" id="ARBA00022617"/>
    </source>
</evidence>
<evidence type="ECO:0000256" key="12">
    <source>
        <dbReference type="ARBA" id="ARBA00023004"/>
    </source>
</evidence>
<dbReference type="GO" id="GO:0005758">
    <property type="term" value="C:mitochondrial intermembrane space"/>
    <property type="evidence" value="ECO:0007669"/>
    <property type="project" value="UniProtKB-SubCell"/>
</dbReference>
<dbReference type="PANTHER" id="PTHR10578">
    <property type="entry name" value="S -2-HYDROXY-ACID OXIDASE-RELATED"/>
    <property type="match status" value="1"/>
</dbReference>
<feature type="domain" description="Cytochrome b5 heme-binding" evidence="23">
    <location>
        <begin position="23"/>
        <end position="100"/>
    </location>
</feature>
<dbReference type="GO" id="GO:0006089">
    <property type="term" value="P:lactate metabolic process"/>
    <property type="evidence" value="ECO:0007669"/>
    <property type="project" value="TreeGrafter"/>
</dbReference>
<evidence type="ECO:0000259" key="23">
    <source>
        <dbReference type="PROSITE" id="PS50255"/>
    </source>
</evidence>
<keyword evidence="13" id="KW-0496">Mitochondrion</keyword>
<comment type="similarity">
    <text evidence="16">In the N-terminal section; belongs to the cytochrome b5 family.</text>
</comment>
<evidence type="ECO:0000256" key="16">
    <source>
        <dbReference type="ARBA" id="ARBA00061589"/>
    </source>
</evidence>
<keyword evidence="6" id="KW-0349">Heme</keyword>
<dbReference type="OrthoDB" id="1925334at2759"/>
<comment type="subunit">
    <text evidence="4">Homotetramer.</text>
</comment>
<evidence type="ECO:0000256" key="9">
    <source>
        <dbReference type="ARBA" id="ARBA00022723"/>
    </source>
</evidence>
<keyword evidence="8" id="KW-0288">FMN</keyword>
<comment type="cofactor">
    <cofactor evidence="1">
        <name>FMN</name>
        <dbReference type="ChEBI" id="CHEBI:58210"/>
    </cofactor>
</comment>
<keyword evidence="22" id="KW-0175">Coiled coil</keyword>
<evidence type="ECO:0000256" key="8">
    <source>
        <dbReference type="ARBA" id="ARBA00022643"/>
    </source>
</evidence>
<comment type="cofactor">
    <cofactor evidence="2">
        <name>heme b</name>
        <dbReference type="ChEBI" id="CHEBI:60344"/>
    </cofactor>
</comment>
<dbReference type="Pfam" id="PF01070">
    <property type="entry name" value="FMN_dh"/>
    <property type="match status" value="1"/>
</dbReference>
<evidence type="ECO:0000256" key="7">
    <source>
        <dbReference type="ARBA" id="ARBA00022630"/>
    </source>
</evidence>
<evidence type="ECO:0000256" key="22">
    <source>
        <dbReference type="SAM" id="Coils"/>
    </source>
</evidence>
<dbReference type="Gene3D" id="3.20.20.70">
    <property type="entry name" value="Aldolase class I"/>
    <property type="match status" value="1"/>
</dbReference>
<comment type="catalytic activity">
    <reaction evidence="14">
        <text>(S)-lactate + 2 Fe(III)-[cytochrome c] = 2 Fe(II)-[cytochrome c] + pyruvate + 2 H(+)</text>
        <dbReference type="Rhea" id="RHEA:19909"/>
        <dbReference type="Rhea" id="RHEA-COMP:10350"/>
        <dbReference type="Rhea" id="RHEA-COMP:14399"/>
        <dbReference type="ChEBI" id="CHEBI:15361"/>
        <dbReference type="ChEBI" id="CHEBI:15378"/>
        <dbReference type="ChEBI" id="CHEBI:16651"/>
        <dbReference type="ChEBI" id="CHEBI:29033"/>
        <dbReference type="ChEBI" id="CHEBI:29034"/>
        <dbReference type="EC" id="1.1.2.3"/>
    </reaction>
    <physiologicalReaction direction="left-to-right" evidence="14">
        <dbReference type="Rhea" id="RHEA:19910"/>
    </physiologicalReaction>
</comment>
<organism evidence="25 26">
    <name type="scientific">Gymnopus androsaceus JB14</name>
    <dbReference type="NCBI Taxonomy" id="1447944"/>
    <lineage>
        <taxon>Eukaryota</taxon>
        <taxon>Fungi</taxon>
        <taxon>Dikarya</taxon>
        <taxon>Basidiomycota</taxon>
        <taxon>Agaricomycotina</taxon>
        <taxon>Agaricomycetes</taxon>
        <taxon>Agaricomycetidae</taxon>
        <taxon>Agaricales</taxon>
        <taxon>Marasmiineae</taxon>
        <taxon>Omphalotaceae</taxon>
        <taxon>Gymnopus</taxon>
    </lineage>
</organism>
<evidence type="ECO:0000256" key="15">
    <source>
        <dbReference type="ARBA" id="ARBA00061137"/>
    </source>
</evidence>
<dbReference type="SMART" id="SM01117">
    <property type="entry name" value="Cyt-b5"/>
    <property type="match status" value="1"/>
</dbReference>
<evidence type="ECO:0000256" key="17">
    <source>
        <dbReference type="ARBA" id="ARBA00066458"/>
    </source>
</evidence>
<dbReference type="InterPro" id="IPR036400">
    <property type="entry name" value="Cyt_B5-like_heme/steroid_sf"/>
</dbReference>
<evidence type="ECO:0000256" key="13">
    <source>
        <dbReference type="ARBA" id="ARBA00023128"/>
    </source>
</evidence>
<dbReference type="FunFam" id="3.20.20.70:FF:000062">
    <property type="entry name" value="Cytochrome b2, mitochondrial, putative"/>
    <property type="match status" value="1"/>
</dbReference>
<evidence type="ECO:0000313" key="26">
    <source>
        <dbReference type="Proteomes" id="UP000799118"/>
    </source>
</evidence>
<feature type="coiled-coil region" evidence="22">
    <location>
        <begin position="100"/>
        <end position="129"/>
    </location>
</feature>
<dbReference type="PROSITE" id="PS00557">
    <property type="entry name" value="FMN_HYDROXY_ACID_DH_1"/>
    <property type="match status" value="1"/>
</dbReference>
<dbReference type="InterPro" id="IPR018506">
    <property type="entry name" value="Cyt_B5_heme-BS"/>
</dbReference>
<protein>
    <recommendedName>
        <fullName evidence="18">L-lactate dehydrogenase (cytochrome)</fullName>
        <ecNumber evidence="17">1.1.2.3</ecNumber>
    </recommendedName>
    <alternativeName>
        <fullName evidence="20">Cytochrome b2</fullName>
    </alternativeName>
    <alternativeName>
        <fullName evidence="19">Flavocytochrome b2</fullName>
    </alternativeName>
    <alternativeName>
        <fullName evidence="21">L-lactate ferricytochrome c oxidoreductase</fullName>
    </alternativeName>
</protein>
<keyword evidence="9" id="KW-0479">Metal-binding</keyword>
<evidence type="ECO:0000256" key="20">
    <source>
        <dbReference type="ARBA" id="ARBA00078774"/>
    </source>
</evidence>
<dbReference type="SUPFAM" id="SSF55856">
    <property type="entry name" value="Cytochrome b5-like heme/steroid binding domain"/>
    <property type="match status" value="1"/>
</dbReference>
<dbReference type="PROSITE" id="PS00191">
    <property type="entry name" value="CYTOCHROME_B5_1"/>
    <property type="match status" value="1"/>
</dbReference>
<dbReference type="EC" id="1.1.2.3" evidence="17"/>
<dbReference type="Gene3D" id="3.10.120.10">
    <property type="entry name" value="Cytochrome b5-like heme/steroid binding domain"/>
    <property type="match status" value="1"/>
</dbReference>
<comment type="similarity">
    <text evidence="15">In the C-terminal section; belongs to the FMN-dependent alpha-hydroxy acid dehydrogenase family.</text>
</comment>
<evidence type="ECO:0000256" key="18">
    <source>
        <dbReference type="ARBA" id="ARBA00068515"/>
    </source>
</evidence>
<evidence type="ECO:0000256" key="19">
    <source>
        <dbReference type="ARBA" id="ARBA00075949"/>
    </source>
</evidence>
<evidence type="ECO:0000256" key="3">
    <source>
        <dbReference type="ARBA" id="ARBA00004569"/>
    </source>
</evidence>
<feature type="domain" description="FMN hydroxy acid dehydrogenase" evidence="24">
    <location>
        <begin position="131"/>
        <end position="496"/>
    </location>
</feature>
<dbReference type="GO" id="GO:0020037">
    <property type="term" value="F:heme binding"/>
    <property type="evidence" value="ECO:0007669"/>
    <property type="project" value="InterPro"/>
</dbReference>
<dbReference type="GO" id="GO:0004460">
    <property type="term" value="F:L-lactate dehydrogenase (cytochrome) activity"/>
    <property type="evidence" value="ECO:0007669"/>
    <property type="project" value="UniProtKB-EC"/>
</dbReference>
<evidence type="ECO:0000256" key="21">
    <source>
        <dbReference type="ARBA" id="ARBA00078938"/>
    </source>
</evidence>
<keyword evidence="11" id="KW-0560">Oxidoreductase</keyword>
<dbReference type="InterPro" id="IPR013785">
    <property type="entry name" value="Aldolase_TIM"/>
</dbReference>
<keyword evidence="10" id="KW-0809">Transit peptide</keyword>
<dbReference type="InterPro" id="IPR008259">
    <property type="entry name" value="FMN_hydac_DH_AS"/>
</dbReference>
<sequence length="505" mass="56056">MEQYSVSYKYAQFPFRRFPEKVDMTWSLEEVAKHKDARSCWVIIDKCVYDVTEFLSEHPGGSSIILKYAGRDATSAFKPIHPSDALEKNLSPSQHLGPVSDDAANNLAKKEASKEKTKDELRVEQAMRQRPALNRILNLSDMEEVAKQVLPYKTWAYYRSAADDEITFQENARAFNRFFFNARVMRPVSKCDPSTRILGFETNLPIFASSAALAKLGHPLGEINITRGCAPSKIMQIVSTAASLSYAEIAAASSPSQTLFFQYYKLKDDAVALKGIREIERLGYRAICLSVDIVVPSTRDRDVKSSWVVDAQENGVKVYNEGEADVDAGLGNAGALIVNGDRDMTWEKTIPWLRSATKLPLVIKGIQSVEDAILAAEAGVDGILISNHGGRQLEYSLPPLEILYRLRKQRPEIFQKLEVYIDGGVSRGTDVVKAVCLGAKAVGLGRAFLYAQSAYGEIGVRKTIDILEREILTTMRLLGAAKIADLTPDLVERVDWQPLARSAKL</sequence>
<evidence type="ECO:0000256" key="10">
    <source>
        <dbReference type="ARBA" id="ARBA00022946"/>
    </source>
</evidence>
<evidence type="ECO:0000259" key="24">
    <source>
        <dbReference type="PROSITE" id="PS51349"/>
    </source>
</evidence>
<name>A0A6A4IM79_9AGAR</name>
<dbReference type="SUPFAM" id="SSF51395">
    <property type="entry name" value="FMN-linked oxidoreductases"/>
    <property type="match status" value="1"/>
</dbReference>
<dbReference type="Proteomes" id="UP000799118">
    <property type="component" value="Unassembled WGS sequence"/>
</dbReference>
<dbReference type="AlphaFoldDB" id="A0A6A4IM79"/>